<dbReference type="AlphaFoldDB" id="A0A917VBR1"/>
<keyword evidence="2" id="KW-1185">Reference proteome</keyword>
<proteinExistence type="predicted"/>
<comment type="caution">
    <text evidence="1">The sequence shown here is derived from an EMBL/GenBank/DDBJ whole genome shotgun (WGS) entry which is preliminary data.</text>
</comment>
<sequence length="73" mass="7724">MSTVAPSEAVEEALARRPEVRDQPYRAIVEHVGPILAGDTVTMRQESSDSGLFLQLDVAGAARTLASVARMGA</sequence>
<organism evidence="1 2">
    <name type="scientific">Nocardia camponoti</name>
    <dbReference type="NCBI Taxonomy" id="1616106"/>
    <lineage>
        <taxon>Bacteria</taxon>
        <taxon>Bacillati</taxon>
        <taxon>Actinomycetota</taxon>
        <taxon>Actinomycetes</taxon>
        <taxon>Mycobacteriales</taxon>
        <taxon>Nocardiaceae</taxon>
        <taxon>Nocardia</taxon>
    </lineage>
</organism>
<dbReference type="EMBL" id="BMMW01000004">
    <property type="protein sequence ID" value="GGK62311.1"/>
    <property type="molecule type" value="Genomic_DNA"/>
</dbReference>
<dbReference type="RefSeq" id="WP_188830785.1">
    <property type="nucleotide sequence ID" value="NZ_BMMW01000004.1"/>
</dbReference>
<reference evidence="1" key="2">
    <citation type="submission" date="2020-09" db="EMBL/GenBank/DDBJ databases">
        <authorList>
            <person name="Sun Q."/>
            <person name="Zhou Y."/>
        </authorList>
    </citation>
    <scope>NUCLEOTIDE SEQUENCE</scope>
    <source>
        <strain evidence="1">CGMCC 4.7278</strain>
    </source>
</reference>
<gene>
    <name evidence="1" type="ORF">GCM10011591_38140</name>
</gene>
<evidence type="ECO:0000313" key="2">
    <source>
        <dbReference type="Proteomes" id="UP000612956"/>
    </source>
</evidence>
<evidence type="ECO:0000313" key="1">
    <source>
        <dbReference type="EMBL" id="GGK62311.1"/>
    </source>
</evidence>
<name>A0A917VBR1_9NOCA</name>
<reference evidence="1" key="1">
    <citation type="journal article" date="2014" name="Int. J. Syst. Evol. Microbiol.">
        <title>Complete genome sequence of Corynebacterium casei LMG S-19264T (=DSM 44701T), isolated from a smear-ripened cheese.</title>
        <authorList>
            <consortium name="US DOE Joint Genome Institute (JGI-PGF)"/>
            <person name="Walter F."/>
            <person name="Albersmeier A."/>
            <person name="Kalinowski J."/>
            <person name="Ruckert C."/>
        </authorList>
    </citation>
    <scope>NUCLEOTIDE SEQUENCE</scope>
    <source>
        <strain evidence="1">CGMCC 4.7278</strain>
    </source>
</reference>
<protein>
    <submittedName>
        <fullName evidence="1">Uncharacterized protein</fullName>
    </submittedName>
</protein>
<dbReference type="Proteomes" id="UP000612956">
    <property type="component" value="Unassembled WGS sequence"/>
</dbReference>
<accession>A0A917VBR1</accession>